<sequence>MKDSSMGRVSHLNTSQSVPVQSLVNDLIEISQSIALYLEQEPVQNQGVSDRNSAALKAQEIERIVRRVESHYVDKLEAAKKREEALLRKVELLSEGAKESGDPGSNALRQSLLAEKRQRLQVEEQTQQMAEQHVKVVNTLEKRLTKQENQLRELLSIVESRGSSETTTSTNTPRRLLRQQLAQHQETQRALEQYRQQIFDGSGGPADIPETFTESSDPVVETPAVNEKTARGGDRMKDVDDITNFLDNITRELESLSA</sequence>
<keyword evidence="1" id="KW-0175">Coiled coil</keyword>
<feature type="coiled-coil region" evidence="1">
    <location>
        <begin position="130"/>
        <end position="197"/>
    </location>
</feature>
<dbReference type="AlphaFoldDB" id="A0A7G2CCJ1"/>
<evidence type="ECO:0000256" key="2">
    <source>
        <dbReference type="SAM" id="MobiDB-lite"/>
    </source>
</evidence>
<dbReference type="Proteomes" id="UP000515908">
    <property type="component" value="Chromosome 06"/>
</dbReference>
<reference evidence="3 4" key="1">
    <citation type="submission" date="2020-08" db="EMBL/GenBank/DDBJ databases">
        <authorList>
            <person name="Newling K."/>
            <person name="Davey J."/>
            <person name="Forrester S."/>
        </authorList>
    </citation>
    <scope>NUCLEOTIDE SEQUENCE [LARGE SCALE GENOMIC DNA]</scope>
    <source>
        <strain evidence="4">Crithidia deanei Carvalho (ATCC PRA-265)</strain>
    </source>
</reference>
<dbReference type="VEuPathDB" id="TriTrypDB:ADEAN_000389500"/>
<protein>
    <submittedName>
        <fullName evidence="3">Uncharacterized protein</fullName>
    </submittedName>
</protein>
<feature type="compositionally biased region" description="Basic and acidic residues" evidence="2">
    <location>
        <begin position="228"/>
        <end position="238"/>
    </location>
</feature>
<evidence type="ECO:0000256" key="1">
    <source>
        <dbReference type="SAM" id="Coils"/>
    </source>
</evidence>
<feature type="region of interest" description="Disordered" evidence="2">
    <location>
        <begin position="211"/>
        <end position="238"/>
    </location>
</feature>
<proteinExistence type="predicted"/>
<organism evidence="3 4">
    <name type="scientific">Angomonas deanei</name>
    <dbReference type="NCBI Taxonomy" id="59799"/>
    <lineage>
        <taxon>Eukaryota</taxon>
        <taxon>Discoba</taxon>
        <taxon>Euglenozoa</taxon>
        <taxon>Kinetoplastea</taxon>
        <taxon>Metakinetoplastina</taxon>
        <taxon>Trypanosomatida</taxon>
        <taxon>Trypanosomatidae</taxon>
        <taxon>Strigomonadinae</taxon>
        <taxon>Angomonas</taxon>
    </lineage>
</organism>
<gene>
    <name evidence="3" type="ORF">ADEAN_000389500</name>
</gene>
<dbReference type="EMBL" id="LR877150">
    <property type="protein sequence ID" value="CAD2216433.1"/>
    <property type="molecule type" value="Genomic_DNA"/>
</dbReference>
<keyword evidence="4" id="KW-1185">Reference proteome</keyword>
<evidence type="ECO:0000313" key="4">
    <source>
        <dbReference type="Proteomes" id="UP000515908"/>
    </source>
</evidence>
<name>A0A7G2CCJ1_9TRYP</name>
<accession>A0A7G2CCJ1</accession>
<evidence type="ECO:0000313" key="3">
    <source>
        <dbReference type="EMBL" id="CAD2216433.1"/>
    </source>
</evidence>